<proteinExistence type="predicted"/>
<name>A0AAD1NVU5_9ACTN</name>
<dbReference type="Gene3D" id="3.20.20.70">
    <property type="entry name" value="Aldolase class I"/>
    <property type="match status" value="1"/>
</dbReference>
<accession>A0AAD1NVU5</accession>
<dbReference type="AlphaFoldDB" id="A0AAD1NVU5"/>
<dbReference type="EMBL" id="AP024747">
    <property type="protein sequence ID" value="BCY25460.1"/>
    <property type="molecule type" value="Genomic_DNA"/>
</dbReference>
<evidence type="ECO:0000313" key="2">
    <source>
        <dbReference type="Proteomes" id="UP000825072"/>
    </source>
</evidence>
<evidence type="ECO:0000313" key="1">
    <source>
        <dbReference type="EMBL" id="BCY25460.1"/>
    </source>
</evidence>
<reference evidence="1" key="1">
    <citation type="submission" date="2021-06" db="EMBL/GenBank/DDBJ databases">
        <title>Genome sequence of Cutibacterium modestum strain KB17-24694.</title>
        <authorList>
            <person name="Dekio I."/>
            <person name="Asahina A."/>
            <person name="Nishida M."/>
        </authorList>
    </citation>
    <scope>NUCLEOTIDE SEQUENCE</scope>
    <source>
        <strain evidence="1">KB17-24694</strain>
    </source>
</reference>
<organism evidence="1 2">
    <name type="scientific">Cutibacterium modestum</name>
    <dbReference type="NCBI Taxonomy" id="2559073"/>
    <lineage>
        <taxon>Bacteria</taxon>
        <taxon>Bacillati</taxon>
        <taxon>Actinomycetota</taxon>
        <taxon>Actinomycetes</taxon>
        <taxon>Propionibacteriales</taxon>
        <taxon>Propionibacteriaceae</taxon>
        <taxon>Cutibacterium</taxon>
    </lineage>
</organism>
<dbReference type="Proteomes" id="UP000825072">
    <property type="component" value="Chromosome 1"/>
</dbReference>
<protein>
    <submittedName>
        <fullName evidence="1">Uncharacterized protein</fullName>
    </submittedName>
</protein>
<gene>
    <name evidence="1" type="ORF">KB1_14500</name>
</gene>
<dbReference type="InterPro" id="IPR013785">
    <property type="entry name" value="Aldolase_TIM"/>
</dbReference>
<sequence length="72" mass="7624">MLTVERGLVIPSADTTMMKAALKTASPYVLLTDVTLATVCPKAREVVDAAKRVVVHVDMASGLHPIPPVCHS</sequence>